<keyword evidence="6" id="KW-1185">Reference proteome</keyword>
<dbReference type="CDD" id="cd12148">
    <property type="entry name" value="fungal_TF_MHR"/>
    <property type="match status" value="1"/>
</dbReference>
<dbReference type="CDD" id="cd00067">
    <property type="entry name" value="GAL4"/>
    <property type="match status" value="1"/>
</dbReference>
<evidence type="ECO:0000256" key="3">
    <source>
        <dbReference type="SAM" id="MobiDB-lite"/>
    </source>
</evidence>
<dbReference type="PANTHER" id="PTHR46910:SF23">
    <property type="entry name" value="THIAMINE REPRESSIBLE GENES REGULATORY PROTEIN THI1"/>
    <property type="match status" value="1"/>
</dbReference>
<reference evidence="5" key="1">
    <citation type="journal article" date="2020" name="Stud. Mycol.">
        <title>101 Dothideomycetes genomes: a test case for predicting lifestyles and emergence of pathogens.</title>
        <authorList>
            <person name="Haridas S."/>
            <person name="Albert R."/>
            <person name="Binder M."/>
            <person name="Bloem J."/>
            <person name="Labutti K."/>
            <person name="Salamov A."/>
            <person name="Andreopoulos B."/>
            <person name="Baker S."/>
            <person name="Barry K."/>
            <person name="Bills G."/>
            <person name="Bluhm B."/>
            <person name="Cannon C."/>
            <person name="Castanera R."/>
            <person name="Culley D."/>
            <person name="Daum C."/>
            <person name="Ezra D."/>
            <person name="Gonzalez J."/>
            <person name="Henrissat B."/>
            <person name="Kuo A."/>
            <person name="Liang C."/>
            <person name="Lipzen A."/>
            <person name="Lutzoni F."/>
            <person name="Magnuson J."/>
            <person name="Mondo S."/>
            <person name="Nolan M."/>
            <person name="Ohm R."/>
            <person name="Pangilinan J."/>
            <person name="Park H.-J."/>
            <person name="Ramirez L."/>
            <person name="Alfaro M."/>
            <person name="Sun H."/>
            <person name="Tritt A."/>
            <person name="Yoshinaga Y."/>
            <person name="Zwiers L.-H."/>
            <person name="Turgeon B."/>
            <person name="Goodwin S."/>
            <person name="Spatafora J."/>
            <person name="Crous P."/>
            <person name="Grigoriev I."/>
        </authorList>
    </citation>
    <scope>NUCLEOTIDE SEQUENCE</scope>
    <source>
        <strain evidence="5">CBS 122368</strain>
    </source>
</reference>
<keyword evidence="2" id="KW-0539">Nucleus</keyword>
<dbReference type="Proteomes" id="UP000800094">
    <property type="component" value="Unassembled WGS sequence"/>
</dbReference>
<dbReference type="GO" id="GO:0008270">
    <property type="term" value="F:zinc ion binding"/>
    <property type="evidence" value="ECO:0007669"/>
    <property type="project" value="InterPro"/>
</dbReference>
<keyword evidence="1" id="KW-0479">Metal-binding</keyword>
<dbReference type="PANTHER" id="PTHR46910">
    <property type="entry name" value="TRANSCRIPTION FACTOR PDR1"/>
    <property type="match status" value="1"/>
</dbReference>
<evidence type="ECO:0000259" key="4">
    <source>
        <dbReference type="PROSITE" id="PS50048"/>
    </source>
</evidence>
<dbReference type="SMART" id="SM00906">
    <property type="entry name" value="Fungal_trans"/>
    <property type="match status" value="1"/>
</dbReference>
<dbReference type="PROSITE" id="PS50048">
    <property type="entry name" value="ZN2_CY6_FUNGAL_2"/>
    <property type="match status" value="1"/>
</dbReference>
<feature type="compositionally biased region" description="Basic and acidic residues" evidence="3">
    <location>
        <begin position="117"/>
        <end position="135"/>
    </location>
</feature>
<dbReference type="Pfam" id="PF04082">
    <property type="entry name" value="Fungal_trans"/>
    <property type="match status" value="1"/>
</dbReference>
<name>A0A6A6IGZ2_9PLEO</name>
<protein>
    <recommendedName>
        <fullName evidence="4">Zn(2)-C6 fungal-type domain-containing protein</fullName>
    </recommendedName>
</protein>
<dbReference type="PROSITE" id="PS00463">
    <property type="entry name" value="ZN2_CY6_FUNGAL_1"/>
    <property type="match status" value="1"/>
</dbReference>
<feature type="non-terminal residue" evidence="5">
    <location>
        <position position="1"/>
    </location>
</feature>
<dbReference type="RefSeq" id="XP_033684868.1">
    <property type="nucleotide sequence ID" value="XM_033822559.1"/>
</dbReference>
<dbReference type="Pfam" id="PF00172">
    <property type="entry name" value="Zn_clus"/>
    <property type="match status" value="1"/>
</dbReference>
<dbReference type="SUPFAM" id="SSF57701">
    <property type="entry name" value="Zn2/Cys6 DNA-binding domain"/>
    <property type="match status" value="1"/>
</dbReference>
<organism evidence="5 6">
    <name type="scientific">Trematosphaeria pertusa</name>
    <dbReference type="NCBI Taxonomy" id="390896"/>
    <lineage>
        <taxon>Eukaryota</taxon>
        <taxon>Fungi</taxon>
        <taxon>Dikarya</taxon>
        <taxon>Ascomycota</taxon>
        <taxon>Pezizomycotina</taxon>
        <taxon>Dothideomycetes</taxon>
        <taxon>Pleosporomycetidae</taxon>
        <taxon>Pleosporales</taxon>
        <taxon>Massarineae</taxon>
        <taxon>Trematosphaeriaceae</taxon>
        <taxon>Trematosphaeria</taxon>
    </lineage>
</organism>
<dbReference type="InterPro" id="IPR050987">
    <property type="entry name" value="AtrR-like"/>
</dbReference>
<dbReference type="GeneID" id="54575889"/>
<dbReference type="Gene3D" id="4.10.240.10">
    <property type="entry name" value="Zn(2)-C6 fungal-type DNA-binding domain"/>
    <property type="match status" value="1"/>
</dbReference>
<dbReference type="GO" id="GO:0003677">
    <property type="term" value="F:DNA binding"/>
    <property type="evidence" value="ECO:0007669"/>
    <property type="project" value="InterPro"/>
</dbReference>
<dbReference type="SMART" id="SM00066">
    <property type="entry name" value="GAL4"/>
    <property type="match status" value="1"/>
</dbReference>
<dbReference type="EMBL" id="ML987194">
    <property type="protein sequence ID" value="KAF2249864.1"/>
    <property type="molecule type" value="Genomic_DNA"/>
</dbReference>
<dbReference type="AlphaFoldDB" id="A0A6A6IGZ2"/>
<evidence type="ECO:0000313" key="6">
    <source>
        <dbReference type="Proteomes" id="UP000800094"/>
    </source>
</evidence>
<dbReference type="InterPro" id="IPR036864">
    <property type="entry name" value="Zn2-C6_fun-type_DNA-bd_sf"/>
</dbReference>
<feature type="region of interest" description="Disordered" evidence="3">
    <location>
        <begin position="117"/>
        <end position="137"/>
    </location>
</feature>
<dbReference type="InterPro" id="IPR007219">
    <property type="entry name" value="XnlR_reg_dom"/>
</dbReference>
<sequence>KRTRPQVPDDQRKRARQACESCRQKKDKCEGGIPCHRCARESVACRLEPSPRMAKSERTERLEKVLKHVLGLPSLDDEELRALSDSIGAPDGSQGDEKELGTENSLLTFSRELEQKLGDARKGDHEDEDEGKKDEEGDAIATFCRSPSPVAAIGNAMLDSALAALPGRDVAEHLVHVCFKYVQCNSFYAHENWVLEQLQRCYANASTLSERDIPTIVTLMMMMALGSQFTSDLSLETLGADFYERTKSILPELVSRSDFESVRACLLLATYLFPVNLPGLAYTYLGLALHMAMRNNMHKTLQDEIEIRVWWTLYTFYQRARIFHGRPKALTHMDVEVRRPRPVPELEPADGVSNFRNQVALIEITITLESVADEIASLRKHWKAVHVANLLTLRRKLIDFMDEMPNLAHQDQGAANIARLRLDIHVYLHYWHTRLFLGRPFLLKHSTSIPTVHGMASSPSAKNLSAGDLLARDSVDAAVNIIQLCQMIHDKIGLAIASYATEFTSCRAAMLVLVAKGITDKSTALSDLLAQGLAIIQQMSTGQGQASAEARVIEALQRAIMGLHRRKACRPAGSTAHSSDDPPSYDKFREWEELWQ</sequence>
<proteinExistence type="predicted"/>
<dbReference type="OrthoDB" id="3266505at2759"/>
<evidence type="ECO:0000256" key="2">
    <source>
        <dbReference type="ARBA" id="ARBA00023242"/>
    </source>
</evidence>
<evidence type="ECO:0000256" key="1">
    <source>
        <dbReference type="ARBA" id="ARBA00022723"/>
    </source>
</evidence>
<gene>
    <name evidence="5" type="ORF">BU26DRAFT_379539</name>
</gene>
<evidence type="ECO:0000313" key="5">
    <source>
        <dbReference type="EMBL" id="KAF2249864.1"/>
    </source>
</evidence>
<dbReference type="InterPro" id="IPR001138">
    <property type="entry name" value="Zn2Cys6_DnaBD"/>
</dbReference>
<feature type="domain" description="Zn(2)-C6 fungal-type" evidence="4">
    <location>
        <begin position="18"/>
        <end position="47"/>
    </location>
</feature>
<dbReference type="GO" id="GO:0000981">
    <property type="term" value="F:DNA-binding transcription factor activity, RNA polymerase II-specific"/>
    <property type="evidence" value="ECO:0007669"/>
    <property type="project" value="InterPro"/>
</dbReference>
<dbReference type="GO" id="GO:0006351">
    <property type="term" value="P:DNA-templated transcription"/>
    <property type="evidence" value="ECO:0007669"/>
    <property type="project" value="InterPro"/>
</dbReference>
<feature type="non-terminal residue" evidence="5">
    <location>
        <position position="596"/>
    </location>
</feature>
<accession>A0A6A6IGZ2</accession>